<keyword evidence="2" id="KW-1133">Transmembrane helix</keyword>
<evidence type="ECO:0000313" key="4">
    <source>
        <dbReference type="EMBL" id="QQB14763.1"/>
    </source>
</evidence>
<accession>A0A7T3ZZZ9</accession>
<feature type="transmembrane region" description="Helical" evidence="2">
    <location>
        <begin position="75"/>
        <end position="95"/>
    </location>
</feature>
<feature type="compositionally biased region" description="Low complexity" evidence="1">
    <location>
        <begin position="242"/>
        <end position="275"/>
    </location>
</feature>
<protein>
    <submittedName>
        <fullName evidence="4">Sensor domain-containing protein</fullName>
    </submittedName>
</protein>
<organism evidence="4 5">
    <name type="scientific">Brevibacterium casei</name>
    <dbReference type="NCBI Taxonomy" id="33889"/>
    <lineage>
        <taxon>Bacteria</taxon>
        <taxon>Bacillati</taxon>
        <taxon>Actinomycetota</taxon>
        <taxon>Actinomycetes</taxon>
        <taxon>Micrococcales</taxon>
        <taxon>Brevibacteriaceae</taxon>
        <taxon>Brevibacterium</taxon>
    </lineage>
</organism>
<sequence>MNTFAAQPPHTDAAPTSADRPPNAPAAPPRNHGSGWSRLFRTLGGDARLVAPGLAVSVAAVIILIPLFALALGTAVIWVGVLLLPVVLVVASSFADLSRARVRRWGAPLAAVPHRLRGRGLSGWLSIIGDGRRWLDLLFESLFALPVRIVTFSVAVSWFFGAFGGLTYVVWGRFLPDDGSGLIDLIVAGWNQTPVVDLGFAAEATFQFAAGLVLLLTFPFVLHAMALLEVAAVTAGLNPAATPSTPAHAPGTAPRDASTPASSSSGARSTPTASTVSHATDTMVVDTAWAVSR</sequence>
<feature type="domain" description="Putative sensor" evidence="3">
    <location>
        <begin position="51"/>
        <end position="233"/>
    </location>
</feature>
<gene>
    <name evidence="4" type="ORF">I6H47_01915</name>
</gene>
<dbReference type="RefSeq" id="WP_198499815.1">
    <property type="nucleotide sequence ID" value="NZ_CP065989.1"/>
</dbReference>
<evidence type="ECO:0000256" key="2">
    <source>
        <dbReference type="SAM" id="Phobius"/>
    </source>
</evidence>
<keyword evidence="2" id="KW-0812">Transmembrane</keyword>
<dbReference type="Pfam" id="PF13796">
    <property type="entry name" value="Sensor"/>
    <property type="match status" value="1"/>
</dbReference>
<dbReference type="Proteomes" id="UP000595374">
    <property type="component" value="Chromosome"/>
</dbReference>
<dbReference type="InterPro" id="IPR025828">
    <property type="entry name" value="Put_sensor_dom"/>
</dbReference>
<evidence type="ECO:0000259" key="3">
    <source>
        <dbReference type="Pfam" id="PF13796"/>
    </source>
</evidence>
<evidence type="ECO:0000313" key="5">
    <source>
        <dbReference type="Proteomes" id="UP000595374"/>
    </source>
</evidence>
<dbReference type="EMBL" id="CP065989">
    <property type="protein sequence ID" value="QQB14763.1"/>
    <property type="molecule type" value="Genomic_DNA"/>
</dbReference>
<feature type="transmembrane region" description="Helical" evidence="2">
    <location>
        <begin position="142"/>
        <end position="171"/>
    </location>
</feature>
<feature type="region of interest" description="Disordered" evidence="1">
    <location>
        <begin position="242"/>
        <end position="277"/>
    </location>
</feature>
<dbReference type="AlphaFoldDB" id="A0A7T3ZZZ9"/>
<keyword evidence="2" id="KW-0472">Membrane</keyword>
<feature type="transmembrane region" description="Helical" evidence="2">
    <location>
        <begin position="206"/>
        <end position="228"/>
    </location>
</feature>
<evidence type="ECO:0000256" key="1">
    <source>
        <dbReference type="SAM" id="MobiDB-lite"/>
    </source>
</evidence>
<feature type="region of interest" description="Disordered" evidence="1">
    <location>
        <begin position="1"/>
        <end position="33"/>
    </location>
</feature>
<reference evidence="4 5" key="1">
    <citation type="submission" date="2020-12" db="EMBL/GenBank/DDBJ databases">
        <title>FDA dAtabase for Regulatory Grade micrObial Sequences (FDA-ARGOS): Supporting development and validation of Infectious Disease Dx tests.</title>
        <authorList>
            <person name="Sproer C."/>
            <person name="Gronow S."/>
            <person name="Severitt S."/>
            <person name="Schroder I."/>
            <person name="Tallon L."/>
            <person name="Sadzewicz L."/>
            <person name="Zhao X."/>
            <person name="Boylan J."/>
            <person name="Ott S."/>
            <person name="Bowen H."/>
            <person name="Vavikolanu K."/>
            <person name="Mehta A."/>
            <person name="Aluvathingal J."/>
            <person name="Nadendla S."/>
            <person name="Lowell S."/>
            <person name="Myers T."/>
            <person name="Yan Y."/>
            <person name="Sichtig H."/>
        </authorList>
    </citation>
    <scope>NUCLEOTIDE SEQUENCE [LARGE SCALE GENOMIC DNA]</scope>
    <source>
        <strain evidence="4 5">FDAARGOS_990</strain>
    </source>
</reference>
<proteinExistence type="predicted"/>
<name>A0A7T3ZZZ9_9MICO</name>
<feature type="transmembrane region" description="Helical" evidence="2">
    <location>
        <begin position="49"/>
        <end position="69"/>
    </location>
</feature>